<sequence length="175" mass="20263">MEFEKNEYKCYEKARTSKYGCITYGTFAEYAILRNFTDRFGKSDVFVTNSREFFVPVGPMVQKRSYLRGIFERIAGKVVDSGLVNRWIKEDYNNLHRLNTLNRKIQGDQIQISPIHENNLGLKNFKGAFSIFFGGSCIMSEGEHSTWKPKSYGYIILIHPSTNRVLTTICELSKF</sequence>
<name>A0A8J2LMG0_9HEXA</name>
<proteinExistence type="predicted"/>
<reference evidence="1" key="1">
    <citation type="submission" date="2021-06" db="EMBL/GenBank/DDBJ databases">
        <authorList>
            <person name="Hodson N. C."/>
            <person name="Mongue J. A."/>
            <person name="Jaron S. K."/>
        </authorList>
    </citation>
    <scope>NUCLEOTIDE SEQUENCE</scope>
</reference>
<dbReference type="AlphaFoldDB" id="A0A8J2LMG0"/>
<organism evidence="1 2">
    <name type="scientific">Allacma fusca</name>
    <dbReference type="NCBI Taxonomy" id="39272"/>
    <lineage>
        <taxon>Eukaryota</taxon>
        <taxon>Metazoa</taxon>
        <taxon>Ecdysozoa</taxon>
        <taxon>Arthropoda</taxon>
        <taxon>Hexapoda</taxon>
        <taxon>Collembola</taxon>
        <taxon>Symphypleona</taxon>
        <taxon>Sminthuridae</taxon>
        <taxon>Allacma</taxon>
    </lineage>
</organism>
<keyword evidence="2" id="KW-1185">Reference proteome</keyword>
<accession>A0A8J2LMG0</accession>
<evidence type="ECO:0000313" key="1">
    <source>
        <dbReference type="EMBL" id="CAG7834784.1"/>
    </source>
</evidence>
<dbReference type="Proteomes" id="UP000708208">
    <property type="component" value="Unassembled WGS sequence"/>
</dbReference>
<evidence type="ECO:0000313" key="2">
    <source>
        <dbReference type="Proteomes" id="UP000708208"/>
    </source>
</evidence>
<protein>
    <submittedName>
        <fullName evidence="1">Uncharacterized protein</fullName>
    </submittedName>
</protein>
<gene>
    <name evidence="1" type="ORF">AFUS01_LOCUS44244</name>
</gene>
<comment type="caution">
    <text evidence="1">The sequence shown here is derived from an EMBL/GenBank/DDBJ whole genome shotgun (WGS) entry which is preliminary data.</text>
</comment>
<dbReference type="OrthoDB" id="8182981at2759"/>
<dbReference type="EMBL" id="CAJVCH010570376">
    <property type="protein sequence ID" value="CAG7834784.1"/>
    <property type="molecule type" value="Genomic_DNA"/>
</dbReference>